<keyword evidence="10" id="KW-1185">Reference proteome</keyword>
<dbReference type="GO" id="GO:0005886">
    <property type="term" value="C:plasma membrane"/>
    <property type="evidence" value="ECO:0007669"/>
    <property type="project" value="UniProtKB-SubCell"/>
</dbReference>
<dbReference type="EMBL" id="JACEIO010000013">
    <property type="protein sequence ID" value="MBA4536943.1"/>
    <property type="molecule type" value="Genomic_DNA"/>
</dbReference>
<comment type="caution">
    <text evidence="9">The sequence shown here is derived from an EMBL/GenBank/DDBJ whole genome shotgun (WGS) entry which is preliminary data.</text>
</comment>
<dbReference type="InterPro" id="IPR004995">
    <property type="entry name" value="Spore_Ger"/>
</dbReference>
<feature type="transmembrane region" description="Helical" evidence="7">
    <location>
        <begin position="319"/>
        <end position="337"/>
    </location>
</feature>
<evidence type="ECO:0000313" key="8">
    <source>
        <dbReference type="EMBL" id="MBA4536943.1"/>
    </source>
</evidence>
<dbReference type="PANTHER" id="PTHR22550:SF5">
    <property type="entry name" value="LEUCINE ZIPPER PROTEIN 4"/>
    <property type="match status" value="1"/>
</dbReference>
<evidence type="ECO:0000313" key="11">
    <source>
        <dbReference type="Proteomes" id="UP000570010"/>
    </source>
</evidence>
<evidence type="ECO:0000256" key="2">
    <source>
        <dbReference type="ARBA" id="ARBA00005278"/>
    </source>
</evidence>
<reference evidence="8 11" key="2">
    <citation type="submission" date="2020-07" db="EMBL/GenBank/DDBJ databases">
        <authorList>
            <person name="Feng H."/>
        </authorList>
    </citation>
    <scope>NUCLEOTIDE SEQUENCE [LARGE SCALE GENOMIC DNA]</scope>
    <source>
        <strain evidence="11">s-12</strain>
        <strain evidence="8">S-12</strain>
    </source>
</reference>
<comment type="similarity">
    <text evidence="2 6">Belongs to the GerABKA family.</text>
</comment>
<feature type="transmembrane region" description="Helical" evidence="7">
    <location>
        <begin position="280"/>
        <end position="299"/>
    </location>
</feature>
<dbReference type="EMBL" id="JAAIWN010000031">
    <property type="protein sequence ID" value="NEY82329.1"/>
    <property type="molecule type" value="Genomic_DNA"/>
</dbReference>
<comment type="subcellular location">
    <subcellularLocation>
        <location evidence="6">Cell membrane</location>
    </subcellularLocation>
    <subcellularLocation>
        <location evidence="1">Membrane</location>
        <topology evidence="1">Multi-pass membrane protein</topology>
    </subcellularLocation>
</comment>
<dbReference type="Pfam" id="PF03323">
    <property type="entry name" value="GerA"/>
    <property type="match status" value="1"/>
</dbReference>
<evidence type="ECO:0000313" key="9">
    <source>
        <dbReference type="EMBL" id="NEY82329.1"/>
    </source>
</evidence>
<evidence type="ECO:0000256" key="6">
    <source>
        <dbReference type="PIRNR" id="PIRNR005690"/>
    </source>
</evidence>
<feature type="transmembrane region" description="Helical" evidence="7">
    <location>
        <begin position="440"/>
        <end position="458"/>
    </location>
</feature>
<dbReference type="Proteomes" id="UP000570010">
    <property type="component" value="Unassembled WGS sequence"/>
</dbReference>
<accession>A0A6B3VW83</accession>
<evidence type="ECO:0000256" key="7">
    <source>
        <dbReference type="SAM" id="Phobius"/>
    </source>
</evidence>
<organism evidence="9 10">
    <name type="scientific">Bacillus aquiflavi</name>
    <dbReference type="NCBI Taxonomy" id="2672567"/>
    <lineage>
        <taxon>Bacteria</taxon>
        <taxon>Bacillati</taxon>
        <taxon>Bacillota</taxon>
        <taxon>Bacilli</taxon>
        <taxon>Bacillales</taxon>
        <taxon>Bacillaceae</taxon>
        <taxon>Bacillus</taxon>
    </lineage>
</organism>
<dbReference type="Proteomes" id="UP000472971">
    <property type="component" value="Unassembled WGS sequence"/>
</dbReference>
<evidence type="ECO:0000256" key="1">
    <source>
        <dbReference type="ARBA" id="ARBA00004141"/>
    </source>
</evidence>
<feature type="transmembrane region" description="Helical" evidence="7">
    <location>
        <begin position="371"/>
        <end position="390"/>
    </location>
</feature>
<evidence type="ECO:0000256" key="3">
    <source>
        <dbReference type="ARBA" id="ARBA00022692"/>
    </source>
</evidence>
<dbReference type="InterPro" id="IPR050768">
    <property type="entry name" value="UPF0353/GerABKA_families"/>
</dbReference>
<keyword evidence="3 7" id="KW-0812">Transmembrane</keyword>
<proteinExistence type="inferred from homology"/>
<dbReference type="AlphaFoldDB" id="A0A6B3VW83"/>
<feature type="transmembrane region" description="Helical" evidence="7">
    <location>
        <begin position="344"/>
        <end position="365"/>
    </location>
</feature>
<dbReference type="GO" id="GO:0009847">
    <property type="term" value="P:spore germination"/>
    <property type="evidence" value="ECO:0007669"/>
    <property type="project" value="UniProtKB-UniRule"/>
</dbReference>
<gene>
    <name evidence="9" type="ORF">G4D64_12645</name>
    <name evidence="8" type="ORF">H1Z61_07245</name>
</gene>
<evidence type="ECO:0000256" key="5">
    <source>
        <dbReference type="ARBA" id="ARBA00023136"/>
    </source>
</evidence>
<evidence type="ECO:0000313" key="10">
    <source>
        <dbReference type="Proteomes" id="UP000472971"/>
    </source>
</evidence>
<protein>
    <submittedName>
        <fullName evidence="9">Spore germination protein</fullName>
    </submittedName>
</protein>
<evidence type="ECO:0000256" key="4">
    <source>
        <dbReference type="ARBA" id="ARBA00022989"/>
    </source>
</evidence>
<feature type="transmembrane region" description="Helical" evidence="7">
    <location>
        <begin position="402"/>
        <end position="428"/>
    </location>
</feature>
<name>A0A6B3VW83_9BACI</name>
<reference evidence="9 10" key="1">
    <citation type="submission" date="2020-02" db="EMBL/GenBank/DDBJ databases">
        <title>Bacillus aquiflavi sp. nov., isolated from yellow water of strong flavor Chinese baijiu in Yibin region of China.</title>
        <authorList>
            <person name="Xie J."/>
        </authorList>
    </citation>
    <scope>NUCLEOTIDE SEQUENCE [LARGE SCALE GENOMIC DNA]</scope>
    <source>
        <strain evidence="9 10">3H-10</strain>
    </source>
</reference>
<sequence>MDEQRLRELFHKSPDVIFQKFCFGEENKQDVLLIKCEGMIDNEALNHLIYERLEAFFQHLGQRPLTNEIVIERLHAPSLTEVQNAQEIISGVFSGKLLLYFMNEQLLFSADISKRPQRKPEETTAEVVVNGPRDDFIEDITINIALIRKRLRTNSLCIEKFEVGRRTLTTVAMLYIDDIANEEIVNGVREKIANIDVDAILSGQQLMELIHKSPRIFPRHDYTGRPDFAVHSLLSGRIVVILDGSSYVNIVPANLFLLLKAAEDYDITPYFSSFERIMRVVGLLIATFIPALWLALTTFHQNQIPLILLATVVESRKGLPFPSAVEAIIMLLIFELFREAGLRLPIAIGQTLSVFGGLIIGDAAIRAGLTSPAMLVVIAGSTIATFTFVNQSLVGMVSLLRIFSLVFAAFLGLYGFLLSIFIILIYLASVRVFGIPYMEMAANLSLKNILTAIFRLSAKKYTTRPEMFHPNDAYRKGDNPS</sequence>
<dbReference type="PANTHER" id="PTHR22550">
    <property type="entry name" value="SPORE GERMINATION PROTEIN"/>
    <property type="match status" value="1"/>
</dbReference>
<keyword evidence="4 7" id="KW-1133">Transmembrane helix</keyword>
<keyword evidence="5 6" id="KW-0472">Membrane</keyword>
<dbReference type="PIRSF" id="PIRSF005690">
    <property type="entry name" value="GerBA"/>
    <property type="match status" value="1"/>
</dbReference>